<name>A0ABN9BHI3_9NEOB</name>
<keyword evidence="3" id="KW-1185">Reference proteome</keyword>
<keyword evidence="1" id="KW-1133">Transmembrane helix</keyword>
<dbReference type="EMBL" id="CATNWA010004106">
    <property type="protein sequence ID" value="CAI9547077.1"/>
    <property type="molecule type" value="Genomic_DNA"/>
</dbReference>
<accession>A0ABN9BHI3</accession>
<evidence type="ECO:0000256" key="1">
    <source>
        <dbReference type="SAM" id="Phobius"/>
    </source>
</evidence>
<dbReference type="Proteomes" id="UP001162483">
    <property type="component" value="Unassembled WGS sequence"/>
</dbReference>
<gene>
    <name evidence="2" type="ORF">SPARVUS_LOCUS2925603</name>
</gene>
<feature type="transmembrane region" description="Helical" evidence="1">
    <location>
        <begin position="12"/>
        <end position="30"/>
    </location>
</feature>
<reference evidence="2" key="1">
    <citation type="submission" date="2023-05" db="EMBL/GenBank/DDBJ databases">
        <authorList>
            <person name="Stuckert A."/>
        </authorList>
    </citation>
    <scope>NUCLEOTIDE SEQUENCE</scope>
</reference>
<evidence type="ECO:0000313" key="3">
    <source>
        <dbReference type="Proteomes" id="UP001162483"/>
    </source>
</evidence>
<keyword evidence="1" id="KW-0472">Membrane</keyword>
<sequence>MNYTLFFCQDKLGFHLVVNGNAYLLICFYYQRNSVPKYIFSLFFFSF</sequence>
<organism evidence="2 3">
    <name type="scientific">Staurois parvus</name>
    <dbReference type="NCBI Taxonomy" id="386267"/>
    <lineage>
        <taxon>Eukaryota</taxon>
        <taxon>Metazoa</taxon>
        <taxon>Chordata</taxon>
        <taxon>Craniata</taxon>
        <taxon>Vertebrata</taxon>
        <taxon>Euteleostomi</taxon>
        <taxon>Amphibia</taxon>
        <taxon>Batrachia</taxon>
        <taxon>Anura</taxon>
        <taxon>Neobatrachia</taxon>
        <taxon>Ranoidea</taxon>
        <taxon>Ranidae</taxon>
        <taxon>Staurois</taxon>
    </lineage>
</organism>
<feature type="non-terminal residue" evidence="2">
    <location>
        <position position="47"/>
    </location>
</feature>
<comment type="caution">
    <text evidence="2">The sequence shown here is derived from an EMBL/GenBank/DDBJ whole genome shotgun (WGS) entry which is preliminary data.</text>
</comment>
<proteinExistence type="predicted"/>
<protein>
    <submittedName>
        <fullName evidence="2">Uncharacterized protein</fullName>
    </submittedName>
</protein>
<evidence type="ECO:0000313" key="2">
    <source>
        <dbReference type="EMBL" id="CAI9547077.1"/>
    </source>
</evidence>
<keyword evidence="1" id="KW-0812">Transmembrane</keyword>